<evidence type="ECO:0000313" key="1">
    <source>
        <dbReference type="EMBL" id="CAG8615430.1"/>
    </source>
</evidence>
<dbReference type="Proteomes" id="UP000789920">
    <property type="component" value="Unassembled WGS sequence"/>
</dbReference>
<feature type="non-terminal residue" evidence="1">
    <location>
        <position position="1"/>
    </location>
</feature>
<name>A0ACA9MUN8_9GLOM</name>
<accession>A0ACA9MUN8</accession>
<protein>
    <submittedName>
        <fullName evidence="1">17966_t:CDS:1</fullName>
    </submittedName>
</protein>
<reference evidence="1" key="1">
    <citation type="submission" date="2021-06" db="EMBL/GenBank/DDBJ databases">
        <authorList>
            <person name="Kallberg Y."/>
            <person name="Tangrot J."/>
            <person name="Rosling A."/>
        </authorList>
    </citation>
    <scope>NUCLEOTIDE SEQUENCE</scope>
    <source>
        <strain evidence="1">MA461A</strain>
    </source>
</reference>
<proteinExistence type="predicted"/>
<evidence type="ECO:0000313" key="2">
    <source>
        <dbReference type="Proteomes" id="UP000789920"/>
    </source>
</evidence>
<gene>
    <name evidence="1" type="ORF">RPERSI_LOCUS6480</name>
</gene>
<sequence length="77" mass="9293">SILDMQDWGIKFYEQQQCTYIMFCDYKDIIEEENPIIQAIAQQSAYNKKFYKPKCKRSQLVVEWKKQKTTKMNSNIT</sequence>
<organism evidence="1 2">
    <name type="scientific">Racocetra persica</name>
    <dbReference type="NCBI Taxonomy" id="160502"/>
    <lineage>
        <taxon>Eukaryota</taxon>
        <taxon>Fungi</taxon>
        <taxon>Fungi incertae sedis</taxon>
        <taxon>Mucoromycota</taxon>
        <taxon>Glomeromycotina</taxon>
        <taxon>Glomeromycetes</taxon>
        <taxon>Diversisporales</taxon>
        <taxon>Gigasporaceae</taxon>
        <taxon>Racocetra</taxon>
    </lineage>
</organism>
<keyword evidence="2" id="KW-1185">Reference proteome</keyword>
<dbReference type="EMBL" id="CAJVQC010010340">
    <property type="protein sequence ID" value="CAG8615430.1"/>
    <property type="molecule type" value="Genomic_DNA"/>
</dbReference>
<comment type="caution">
    <text evidence="1">The sequence shown here is derived from an EMBL/GenBank/DDBJ whole genome shotgun (WGS) entry which is preliminary data.</text>
</comment>